<dbReference type="Proteomes" id="UP000326903">
    <property type="component" value="Unassembled WGS sequence"/>
</dbReference>
<keyword evidence="2" id="KW-0805">Transcription regulation</keyword>
<sequence>MPKNDCNMIDHELLWTRFKEGDADAFGLIFRTFYQDMYNYGSRFTKNTELIKDCLQDLFLTLWKNRETINNTASVKNYLLKSVRRKLNKKINNNKLSIYFNESSFDAGFNIVLPVENNLILQEQLTELTYKVRNVVERLSKRQQEIIYLRFYMDMDVEQIAEIMTLNRQSVYNLMYDALKQFKSLAGPDYFSIPFSVFLLIGFSIRL</sequence>
<dbReference type="GO" id="GO:0016987">
    <property type="term" value="F:sigma factor activity"/>
    <property type="evidence" value="ECO:0007669"/>
    <property type="project" value="UniProtKB-KW"/>
</dbReference>
<dbReference type="PANTHER" id="PTHR43133">
    <property type="entry name" value="RNA POLYMERASE ECF-TYPE SIGMA FACTO"/>
    <property type="match status" value="1"/>
</dbReference>
<dbReference type="GO" id="GO:0003677">
    <property type="term" value="F:DNA binding"/>
    <property type="evidence" value="ECO:0007669"/>
    <property type="project" value="InterPro"/>
</dbReference>
<dbReference type="InterPro" id="IPR013249">
    <property type="entry name" value="RNA_pol_sigma70_r4_t2"/>
</dbReference>
<feature type="domain" description="RNA polymerase sigma factor 70 region 4 type 2" evidence="6">
    <location>
        <begin position="132"/>
        <end position="181"/>
    </location>
</feature>
<dbReference type="InterPro" id="IPR014284">
    <property type="entry name" value="RNA_pol_sigma-70_dom"/>
</dbReference>
<keyword evidence="8" id="KW-1185">Reference proteome</keyword>
<dbReference type="InterPro" id="IPR007627">
    <property type="entry name" value="RNA_pol_sigma70_r2"/>
</dbReference>
<evidence type="ECO:0000256" key="3">
    <source>
        <dbReference type="ARBA" id="ARBA00023082"/>
    </source>
</evidence>
<evidence type="ECO:0000259" key="5">
    <source>
        <dbReference type="Pfam" id="PF04542"/>
    </source>
</evidence>
<keyword evidence="3" id="KW-0731">Sigma factor</keyword>
<dbReference type="InterPro" id="IPR013324">
    <property type="entry name" value="RNA_pol_sigma_r3/r4-like"/>
</dbReference>
<protein>
    <submittedName>
        <fullName evidence="7">Sigma-70 family RNA polymerase sigma factor</fullName>
    </submittedName>
</protein>
<dbReference type="PANTHER" id="PTHR43133:SF46">
    <property type="entry name" value="RNA POLYMERASE SIGMA-70 FACTOR ECF SUBFAMILY"/>
    <property type="match status" value="1"/>
</dbReference>
<dbReference type="CDD" id="cd06171">
    <property type="entry name" value="Sigma70_r4"/>
    <property type="match status" value="1"/>
</dbReference>
<evidence type="ECO:0000256" key="4">
    <source>
        <dbReference type="ARBA" id="ARBA00023163"/>
    </source>
</evidence>
<gene>
    <name evidence="7" type="ORF">FW778_18230</name>
</gene>
<evidence type="ECO:0000259" key="6">
    <source>
        <dbReference type="Pfam" id="PF08281"/>
    </source>
</evidence>
<organism evidence="7 8">
    <name type="scientific">Ginsengibacter hankyongi</name>
    <dbReference type="NCBI Taxonomy" id="2607284"/>
    <lineage>
        <taxon>Bacteria</taxon>
        <taxon>Pseudomonadati</taxon>
        <taxon>Bacteroidota</taxon>
        <taxon>Chitinophagia</taxon>
        <taxon>Chitinophagales</taxon>
        <taxon>Chitinophagaceae</taxon>
        <taxon>Ginsengibacter</taxon>
    </lineage>
</organism>
<reference evidence="7 8" key="1">
    <citation type="submission" date="2019-09" db="EMBL/GenBank/DDBJ databases">
        <title>Draft genome sequence of Ginsengibacter sp. BR5-29.</title>
        <authorList>
            <person name="Im W.-T."/>
        </authorList>
    </citation>
    <scope>NUCLEOTIDE SEQUENCE [LARGE SCALE GENOMIC DNA]</scope>
    <source>
        <strain evidence="7 8">BR5-29</strain>
    </source>
</reference>
<dbReference type="SUPFAM" id="SSF88946">
    <property type="entry name" value="Sigma2 domain of RNA polymerase sigma factors"/>
    <property type="match status" value="1"/>
</dbReference>
<dbReference type="InterPro" id="IPR039425">
    <property type="entry name" value="RNA_pol_sigma-70-like"/>
</dbReference>
<dbReference type="EMBL" id="VYQF01000007">
    <property type="protein sequence ID" value="KAA9036557.1"/>
    <property type="molecule type" value="Genomic_DNA"/>
</dbReference>
<dbReference type="SUPFAM" id="SSF88659">
    <property type="entry name" value="Sigma3 and sigma4 domains of RNA polymerase sigma factors"/>
    <property type="match status" value="1"/>
</dbReference>
<evidence type="ECO:0000256" key="2">
    <source>
        <dbReference type="ARBA" id="ARBA00023015"/>
    </source>
</evidence>
<name>A0A5J5IDV0_9BACT</name>
<dbReference type="AlphaFoldDB" id="A0A5J5IDV0"/>
<evidence type="ECO:0000313" key="7">
    <source>
        <dbReference type="EMBL" id="KAA9036557.1"/>
    </source>
</evidence>
<dbReference type="Pfam" id="PF04542">
    <property type="entry name" value="Sigma70_r2"/>
    <property type="match status" value="1"/>
</dbReference>
<feature type="domain" description="RNA polymerase sigma-70 region 2" evidence="5">
    <location>
        <begin position="30"/>
        <end position="90"/>
    </location>
</feature>
<evidence type="ECO:0000313" key="8">
    <source>
        <dbReference type="Proteomes" id="UP000326903"/>
    </source>
</evidence>
<dbReference type="Pfam" id="PF08281">
    <property type="entry name" value="Sigma70_r4_2"/>
    <property type="match status" value="1"/>
</dbReference>
<dbReference type="Gene3D" id="1.10.10.10">
    <property type="entry name" value="Winged helix-like DNA-binding domain superfamily/Winged helix DNA-binding domain"/>
    <property type="match status" value="1"/>
</dbReference>
<evidence type="ECO:0000256" key="1">
    <source>
        <dbReference type="ARBA" id="ARBA00010641"/>
    </source>
</evidence>
<dbReference type="NCBIfam" id="TIGR02937">
    <property type="entry name" value="sigma70-ECF"/>
    <property type="match status" value="1"/>
</dbReference>
<proteinExistence type="inferred from homology"/>
<keyword evidence="4" id="KW-0804">Transcription</keyword>
<dbReference type="GO" id="GO:0006352">
    <property type="term" value="P:DNA-templated transcription initiation"/>
    <property type="evidence" value="ECO:0007669"/>
    <property type="project" value="InterPro"/>
</dbReference>
<accession>A0A5J5IDV0</accession>
<dbReference type="Gene3D" id="1.10.1740.10">
    <property type="match status" value="1"/>
</dbReference>
<comment type="caution">
    <text evidence="7">The sequence shown here is derived from an EMBL/GenBank/DDBJ whole genome shotgun (WGS) entry which is preliminary data.</text>
</comment>
<comment type="similarity">
    <text evidence="1">Belongs to the sigma-70 factor family. ECF subfamily.</text>
</comment>
<dbReference type="InterPro" id="IPR036388">
    <property type="entry name" value="WH-like_DNA-bd_sf"/>
</dbReference>
<dbReference type="InterPro" id="IPR013325">
    <property type="entry name" value="RNA_pol_sigma_r2"/>
</dbReference>